<protein>
    <submittedName>
        <fullName evidence="2">Uncharacterized protein</fullName>
    </submittedName>
</protein>
<keyword evidence="3" id="KW-1185">Reference proteome</keyword>
<evidence type="ECO:0000313" key="2">
    <source>
        <dbReference type="EMBL" id="TRW17380.1"/>
    </source>
</evidence>
<feature type="compositionally biased region" description="Low complexity" evidence="1">
    <location>
        <begin position="7"/>
        <end position="19"/>
    </location>
</feature>
<dbReference type="RefSeq" id="WP_143554925.1">
    <property type="nucleotide sequence ID" value="NZ_VJWA01000001.1"/>
</dbReference>
<dbReference type="OrthoDB" id="7556837at2"/>
<reference evidence="2 3" key="1">
    <citation type="submission" date="2019-07" db="EMBL/GenBank/DDBJ databases">
        <title>Novel species isolated from glacier.</title>
        <authorList>
            <person name="Liu Q."/>
            <person name="Xin Y.-H."/>
        </authorList>
    </citation>
    <scope>NUCLEOTIDE SEQUENCE [LARGE SCALE GENOMIC DNA]</scope>
    <source>
        <strain evidence="2 3">LB1R16</strain>
    </source>
</reference>
<feature type="region of interest" description="Disordered" evidence="1">
    <location>
        <begin position="1"/>
        <end position="24"/>
    </location>
</feature>
<organism evidence="2 3">
    <name type="scientific">Glacieibacterium frigidum</name>
    <dbReference type="NCBI Taxonomy" id="2593303"/>
    <lineage>
        <taxon>Bacteria</taxon>
        <taxon>Pseudomonadati</taxon>
        <taxon>Pseudomonadota</taxon>
        <taxon>Alphaproteobacteria</taxon>
        <taxon>Sphingomonadales</taxon>
        <taxon>Sphingosinicellaceae</taxon>
        <taxon>Glacieibacterium</taxon>
    </lineage>
</organism>
<comment type="caution">
    <text evidence="2">The sequence shown here is derived from an EMBL/GenBank/DDBJ whole genome shotgun (WGS) entry which is preliminary data.</text>
</comment>
<accession>A0A552UGN3</accession>
<dbReference type="EMBL" id="VJWA01000001">
    <property type="protein sequence ID" value="TRW17380.1"/>
    <property type="molecule type" value="Genomic_DNA"/>
</dbReference>
<evidence type="ECO:0000313" key="3">
    <source>
        <dbReference type="Proteomes" id="UP000317894"/>
    </source>
</evidence>
<sequence>MTGFERIGGTPPITATTTAVGPRDAGNAARTAMATIGDRVLAWSAQSFKSDGAAGATWQGRTGLPSSFTPDRAELARGGDVYQLRALTGELAQGFGATPAQEGALGRAIEDFARGVALRFNALADAPTDTMLGGVLDALDQAVASGAGDGIGGVTARIESAATMVEKLNR</sequence>
<name>A0A552UGN3_9SPHN</name>
<gene>
    <name evidence="2" type="ORF">FMM06_04185</name>
</gene>
<evidence type="ECO:0000256" key="1">
    <source>
        <dbReference type="SAM" id="MobiDB-lite"/>
    </source>
</evidence>
<dbReference type="AlphaFoldDB" id="A0A552UGN3"/>
<proteinExistence type="predicted"/>
<dbReference type="Proteomes" id="UP000317894">
    <property type="component" value="Unassembled WGS sequence"/>
</dbReference>